<protein>
    <submittedName>
        <fullName evidence="8">DNA-binding response regulator</fullName>
    </submittedName>
</protein>
<evidence type="ECO:0000256" key="3">
    <source>
        <dbReference type="ARBA" id="ARBA00023163"/>
    </source>
</evidence>
<dbReference type="PANTHER" id="PTHR44688:SF16">
    <property type="entry name" value="DNA-BINDING TRANSCRIPTIONAL ACTIVATOR DEVR_DOSR"/>
    <property type="match status" value="1"/>
</dbReference>
<evidence type="ECO:0000313" key="9">
    <source>
        <dbReference type="Proteomes" id="UP000242444"/>
    </source>
</evidence>
<dbReference type="SMART" id="SM00421">
    <property type="entry name" value="HTH_LUXR"/>
    <property type="match status" value="1"/>
</dbReference>
<gene>
    <name evidence="8" type="ORF">CFN78_18425</name>
</gene>
<dbReference type="SUPFAM" id="SSF52172">
    <property type="entry name" value="CheY-like"/>
    <property type="match status" value="1"/>
</dbReference>
<dbReference type="InterPro" id="IPR016032">
    <property type="entry name" value="Sig_transdc_resp-reg_C-effctor"/>
</dbReference>
<dbReference type="PANTHER" id="PTHR44688">
    <property type="entry name" value="DNA-BINDING TRANSCRIPTIONAL ACTIVATOR DEVR_DOSR"/>
    <property type="match status" value="1"/>
</dbReference>
<evidence type="ECO:0000313" key="8">
    <source>
        <dbReference type="EMBL" id="OZM71805.1"/>
    </source>
</evidence>
<dbReference type="PROSITE" id="PS50043">
    <property type="entry name" value="HTH_LUXR_2"/>
    <property type="match status" value="1"/>
</dbReference>
<comment type="caution">
    <text evidence="4">Lacks conserved residue(s) required for the propagation of feature annotation.</text>
</comment>
<feature type="domain" description="HTH luxR-type" evidence="6">
    <location>
        <begin position="189"/>
        <end position="254"/>
    </location>
</feature>
<organism evidence="8 9">
    <name type="scientific">Amycolatopsis antarctica</name>
    <dbReference type="NCBI Taxonomy" id="1854586"/>
    <lineage>
        <taxon>Bacteria</taxon>
        <taxon>Bacillati</taxon>
        <taxon>Actinomycetota</taxon>
        <taxon>Actinomycetes</taxon>
        <taxon>Pseudonocardiales</taxon>
        <taxon>Pseudonocardiaceae</taxon>
        <taxon>Amycolatopsis</taxon>
    </lineage>
</organism>
<evidence type="ECO:0000256" key="4">
    <source>
        <dbReference type="PROSITE-ProRule" id="PRU00169"/>
    </source>
</evidence>
<evidence type="ECO:0000259" key="7">
    <source>
        <dbReference type="PROSITE" id="PS50110"/>
    </source>
</evidence>
<evidence type="ECO:0000256" key="5">
    <source>
        <dbReference type="SAM" id="MobiDB-lite"/>
    </source>
</evidence>
<evidence type="ECO:0000259" key="6">
    <source>
        <dbReference type="PROSITE" id="PS50043"/>
    </source>
</evidence>
<dbReference type="InParanoid" id="A0A263D367"/>
<accession>A0A263D367</accession>
<dbReference type="GO" id="GO:0006355">
    <property type="term" value="P:regulation of DNA-templated transcription"/>
    <property type="evidence" value="ECO:0007669"/>
    <property type="project" value="InterPro"/>
</dbReference>
<feature type="domain" description="Response regulatory" evidence="7">
    <location>
        <begin position="52"/>
        <end position="162"/>
    </location>
</feature>
<comment type="caution">
    <text evidence="8">The sequence shown here is derived from an EMBL/GenBank/DDBJ whole genome shotgun (WGS) entry which is preliminary data.</text>
</comment>
<proteinExistence type="predicted"/>
<dbReference type="InterPro" id="IPR000792">
    <property type="entry name" value="Tscrpt_reg_LuxR_C"/>
</dbReference>
<name>A0A263D367_9PSEU</name>
<dbReference type="InterPro" id="IPR011006">
    <property type="entry name" value="CheY-like_superfamily"/>
</dbReference>
<reference evidence="8 9" key="1">
    <citation type="submission" date="2017-07" db="EMBL/GenBank/DDBJ databases">
        <title>Amycolatopsis antarcticus sp. nov., isolated from the surface of an Antarcticus brown macroalga.</title>
        <authorList>
            <person name="Wang J."/>
            <person name="Leiva S."/>
            <person name="Huang J."/>
            <person name="Huang Y."/>
        </authorList>
    </citation>
    <scope>NUCLEOTIDE SEQUENCE [LARGE SCALE GENOMIC DNA]</scope>
    <source>
        <strain evidence="8 9">AU-G6</strain>
    </source>
</reference>
<dbReference type="AlphaFoldDB" id="A0A263D367"/>
<dbReference type="CDD" id="cd06170">
    <property type="entry name" value="LuxR_C_like"/>
    <property type="match status" value="1"/>
</dbReference>
<dbReference type="Gene3D" id="3.40.50.2300">
    <property type="match status" value="1"/>
</dbReference>
<dbReference type="GO" id="GO:0003677">
    <property type="term" value="F:DNA binding"/>
    <property type="evidence" value="ECO:0007669"/>
    <property type="project" value="UniProtKB-KW"/>
</dbReference>
<dbReference type="PROSITE" id="PS50110">
    <property type="entry name" value="RESPONSE_REGULATORY"/>
    <property type="match status" value="1"/>
</dbReference>
<dbReference type="PRINTS" id="PR00038">
    <property type="entry name" value="HTHLUXR"/>
</dbReference>
<feature type="compositionally biased region" description="Basic residues" evidence="5">
    <location>
        <begin position="271"/>
        <end position="288"/>
    </location>
</feature>
<feature type="region of interest" description="Disordered" evidence="5">
    <location>
        <begin position="22"/>
        <end position="51"/>
    </location>
</feature>
<dbReference type="SUPFAM" id="SSF46894">
    <property type="entry name" value="C-terminal effector domain of the bipartite response regulators"/>
    <property type="match status" value="1"/>
</dbReference>
<dbReference type="EMBL" id="NKYE01000011">
    <property type="protein sequence ID" value="OZM71805.1"/>
    <property type="molecule type" value="Genomic_DNA"/>
</dbReference>
<dbReference type="PROSITE" id="PS00622">
    <property type="entry name" value="HTH_LUXR_1"/>
    <property type="match status" value="1"/>
</dbReference>
<keyword evidence="3" id="KW-0804">Transcription</keyword>
<keyword evidence="9" id="KW-1185">Reference proteome</keyword>
<dbReference type="GO" id="GO:0000160">
    <property type="term" value="P:phosphorelay signal transduction system"/>
    <property type="evidence" value="ECO:0007669"/>
    <property type="project" value="InterPro"/>
</dbReference>
<dbReference type="Pfam" id="PF00196">
    <property type="entry name" value="GerE"/>
    <property type="match status" value="1"/>
</dbReference>
<dbReference type="InterPro" id="IPR001789">
    <property type="entry name" value="Sig_transdc_resp-reg_receiver"/>
</dbReference>
<keyword evidence="2 8" id="KW-0238">DNA-binding</keyword>
<dbReference type="OrthoDB" id="2878275at2"/>
<dbReference type="Proteomes" id="UP000242444">
    <property type="component" value="Unassembled WGS sequence"/>
</dbReference>
<keyword evidence="1" id="KW-0805">Transcription regulation</keyword>
<sequence length="288" mass="30522">MWTRYHRRRSVPAASLALAEGQRRHRWGTGSVPESASHNRAAVQAGPGGPIRLRLHHPDTGTRSRLRAALTAAPGIKVVGSGTRPGTPGADVVVLGLPVTGLRAGLDTIRTLRATREAPRIVALGQDHDQETVVAAVEAGAQAFLGPGTDPAELVRAVRVVADGGGVLCPCGVTALIDAHLGRRPAAGPQPATVDLSRREREVLHLLARGDSSAEIARNLTVTEATVRSHIHHLLGKLGLRSRAQAVAYAFRHGFEPGGPSAAEFADHRGHPGHRRRVEHGVQRHLHT</sequence>
<feature type="region of interest" description="Disordered" evidence="5">
    <location>
        <begin position="268"/>
        <end position="288"/>
    </location>
</feature>
<evidence type="ECO:0000256" key="2">
    <source>
        <dbReference type="ARBA" id="ARBA00023125"/>
    </source>
</evidence>
<evidence type="ECO:0000256" key="1">
    <source>
        <dbReference type="ARBA" id="ARBA00023015"/>
    </source>
</evidence>